<gene>
    <name evidence="1" type="ORF">ACFOGJ_03595</name>
</gene>
<dbReference type="EMBL" id="JBHRTR010000009">
    <property type="protein sequence ID" value="MFC3226297.1"/>
    <property type="molecule type" value="Genomic_DNA"/>
</dbReference>
<dbReference type="Proteomes" id="UP001595528">
    <property type="component" value="Unassembled WGS sequence"/>
</dbReference>
<name>A0ABV7KVD9_9PROT</name>
<sequence length="130" mass="14998">MSEKIAHQDAYRAIATALEDYFDGLYHGDTVKMRQVFMPQAHLFSAVDSPMLDWSLDQYMEVMANRESPADQGKTRHDRILSIDVVGPQTAVAKVECAIPPRYFTDLLTFVLHEGRWRIVNKTFHYVVHE</sequence>
<dbReference type="InterPro" id="IPR039437">
    <property type="entry name" value="FrzH/put_lumazine-bd"/>
</dbReference>
<dbReference type="SUPFAM" id="SSF54427">
    <property type="entry name" value="NTF2-like"/>
    <property type="match status" value="1"/>
</dbReference>
<evidence type="ECO:0000313" key="2">
    <source>
        <dbReference type="Proteomes" id="UP001595528"/>
    </source>
</evidence>
<dbReference type="Pfam" id="PF12893">
    <property type="entry name" value="Lumazine_bd_2"/>
    <property type="match status" value="1"/>
</dbReference>
<accession>A0ABV7KVD9</accession>
<evidence type="ECO:0000313" key="1">
    <source>
        <dbReference type="EMBL" id="MFC3226297.1"/>
    </source>
</evidence>
<dbReference type="InterPro" id="IPR032710">
    <property type="entry name" value="NTF2-like_dom_sf"/>
</dbReference>
<protein>
    <submittedName>
        <fullName evidence="1">Nuclear transport factor 2 family protein</fullName>
    </submittedName>
</protein>
<reference evidence="2" key="1">
    <citation type="journal article" date="2019" name="Int. J. Syst. Evol. Microbiol.">
        <title>The Global Catalogue of Microorganisms (GCM) 10K type strain sequencing project: providing services to taxonomists for standard genome sequencing and annotation.</title>
        <authorList>
            <consortium name="The Broad Institute Genomics Platform"/>
            <consortium name="The Broad Institute Genome Sequencing Center for Infectious Disease"/>
            <person name="Wu L."/>
            <person name="Ma J."/>
        </authorList>
    </citation>
    <scope>NUCLEOTIDE SEQUENCE [LARGE SCALE GENOMIC DNA]</scope>
    <source>
        <strain evidence="2">KCTC 42964</strain>
    </source>
</reference>
<organism evidence="1 2">
    <name type="scientific">Marinibaculum pumilum</name>
    <dbReference type="NCBI Taxonomy" id="1766165"/>
    <lineage>
        <taxon>Bacteria</taxon>
        <taxon>Pseudomonadati</taxon>
        <taxon>Pseudomonadota</taxon>
        <taxon>Alphaproteobacteria</taxon>
        <taxon>Rhodospirillales</taxon>
        <taxon>Rhodospirillaceae</taxon>
        <taxon>Marinibaculum</taxon>
    </lineage>
</organism>
<dbReference type="Gene3D" id="3.10.450.50">
    <property type="match status" value="1"/>
</dbReference>
<proteinExistence type="predicted"/>
<comment type="caution">
    <text evidence="1">The sequence shown here is derived from an EMBL/GenBank/DDBJ whole genome shotgun (WGS) entry which is preliminary data.</text>
</comment>
<dbReference type="RefSeq" id="WP_379898200.1">
    <property type="nucleotide sequence ID" value="NZ_JBHRTR010000009.1"/>
</dbReference>
<keyword evidence="2" id="KW-1185">Reference proteome</keyword>